<dbReference type="EMBL" id="JBBNAG010000001">
    <property type="protein sequence ID" value="KAK9166732.1"/>
    <property type="molecule type" value="Genomic_DNA"/>
</dbReference>
<sequence length="58" mass="6010">MMTAKNSISTTKPTSPSSFPPLSTQPNYVPTPSTTLGELCKQAEEATPASTASNSPKP</sequence>
<gene>
    <name evidence="2" type="ORF">Scep_001923</name>
</gene>
<dbReference type="Proteomes" id="UP001419268">
    <property type="component" value="Unassembled WGS sequence"/>
</dbReference>
<reference evidence="2 3" key="1">
    <citation type="submission" date="2024-01" db="EMBL/GenBank/DDBJ databases">
        <title>Genome assemblies of Stephania.</title>
        <authorList>
            <person name="Yang L."/>
        </authorList>
    </citation>
    <scope>NUCLEOTIDE SEQUENCE [LARGE SCALE GENOMIC DNA]</scope>
    <source>
        <strain evidence="2">JXDWG</strain>
        <tissue evidence="2">Leaf</tissue>
    </source>
</reference>
<feature type="compositionally biased region" description="Low complexity" evidence="1">
    <location>
        <begin position="7"/>
        <end position="26"/>
    </location>
</feature>
<keyword evidence="3" id="KW-1185">Reference proteome</keyword>
<dbReference type="AlphaFoldDB" id="A0AAP0Q3V0"/>
<feature type="region of interest" description="Disordered" evidence="1">
    <location>
        <begin position="1"/>
        <end position="36"/>
    </location>
</feature>
<comment type="caution">
    <text evidence="2">The sequence shown here is derived from an EMBL/GenBank/DDBJ whole genome shotgun (WGS) entry which is preliminary data.</text>
</comment>
<organism evidence="2 3">
    <name type="scientific">Stephania cephalantha</name>
    <dbReference type="NCBI Taxonomy" id="152367"/>
    <lineage>
        <taxon>Eukaryota</taxon>
        <taxon>Viridiplantae</taxon>
        <taxon>Streptophyta</taxon>
        <taxon>Embryophyta</taxon>
        <taxon>Tracheophyta</taxon>
        <taxon>Spermatophyta</taxon>
        <taxon>Magnoliopsida</taxon>
        <taxon>Ranunculales</taxon>
        <taxon>Menispermaceae</taxon>
        <taxon>Menispermoideae</taxon>
        <taxon>Cissampelideae</taxon>
        <taxon>Stephania</taxon>
    </lineage>
</organism>
<evidence type="ECO:0000256" key="1">
    <source>
        <dbReference type="SAM" id="MobiDB-lite"/>
    </source>
</evidence>
<proteinExistence type="predicted"/>
<evidence type="ECO:0000313" key="3">
    <source>
        <dbReference type="Proteomes" id="UP001419268"/>
    </source>
</evidence>
<accession>A0AAP0Q3V0</accession>
<protein>
    <submittedName>
        <fullName evidence="2">Uncharacterized protein</fullName>
    </submittedName>
</protein>
<name>A0AAP0Q3V0_9MAGN</name>
<evidence type="ECO:0000313" key="2">
    <source>
        <dbReference type="EMBL" id="KAK9166732.1"/>
    </source>
</evidence>
<feature type="compositionally biased region" description="Polar residues" evidence="1">
    <location>
        <begin position="27"/>
        <end position="36"/>
    </location>
</feature>